<reference evidence="1" key="1">
    <citation type="submission" date="2020-05" db="EMBL/GenBank/DDBJ databases">
        <title>Mycena genomes resolve the evolution of fungal bioluminescence.</title>
        <authorList>
            <person name="Tsai I.J."/>
        </authorList>
    </citation>
    <scope>NUCLEOTIDE SEQUENCE</scope>
    <source>
        <strain evidence="1">110903Hualien_Pintung</strain>
    </source>
</reference>
<proteinExistence type="predicted"/>
<name>A0A8H6WAX5_MYCCL</name>
<dbReference type="OrthoDB" id="3217549at2759"/>
<comment type="caution">
    <text evidence="1">The sequence shown here is derived from an EMBL/GenBank/DDBJ whole genome shotgun (WGS) entry which is preliminary data.</text>
</comment>
<evidence type="ECO:0000313" key="1">
    <source>
        <dbReference type="EMBL" id="KAF7305769.1"/>
    </source>
</evidence>
<dbReference type="Proteomes" id="UP000613580">
    <property type="component" value="Unassembled WGS sequence"/>
</dbReference>
<dbReference type="AlphaFoldDB" id="A0A8H6WAX5"/>
<gene>
    <name evidence="1" type="ORF">HMN09_00730600</name>
</gene>
<accession>A0A8H6WAX5</accession>
<dbReference type="Gene3D" id="1.20.1280.50">
    <property type="match status" value="1"/>
</dbReference>
<protein>
    <recommendedName>
        <fullName evidence="3">F-box domain-containing protein</fullName>
    </recommendedName>
</protein>
<organism evidence="1 2">
    <name type="scientific">Mycena chlorophos</name>
    <name type="common">Agaric fungus</name>
    <name type="synonym">Agaricus chlorophos</name>
    <dbReference type="NCBI Taxonomy" id="658473"/>
    <lineage>
        <taxon>Eukaryota</taxon>
        <taxon>Fungi</taxon>
        <taxon>Dikarya</taxon>
        <taxon>Basidiomycota</taxon>
        <taxon>Agaricomycotina</taxon>
        <taxon>Agaricomycetes</taxon>
        <taxon>Agaricomycetidae</taxon>
        <taxon>Agaricales</taxon>
        <taxon>Marasmiineae</taxon>
        <taxon>Mycenaceae</taxon>
        <taxon>Mycena</taxon>
    </lineage>
</organism>
<dbReference type="EMBL" id="JACAZE010000009">
    <property type="protein sequence ID" value="KAF7305769.1"/>
    <property type="molecule type" value="Genomic_DNA"/>
</dbReference>
<evidence type="ECO:0008006" key="3">
    <source>
        <dbReference type="Google" id="ProtNLM"/>
    </source>
</evidence>
<evidence type="ECO:0000313" key="2">
    <source>
        <dbReference type="Proteomes" id="UP000613580"/>
    </source>
</evidence>
<sequence length="494" mass="55977">MLLNANELPNKLWAAVVPFLKGPQVAPIDRLPNDLLAEVFMHTLCFNGFGSATERSRLPLEPLTVSHVSRRWRNTALSHSALWSTIWLDRPRLAHLHMLELWLERSQSAKLVIYLRQAPPNSQFSDPNEYELTEQILNRLRAELHRWYRITLFFAHGTQNALLLLPQDRAAAPLLSHVHLATNELWDRPSRIQAETTLHSYASVKSLVVHPSTLQIHTEWNNLSELDTNQVGSPVANYMAVLKLCRSLTRAEFRIVPDRPDAPFVRPSLRVGLPKLASLTLHLDHTDAGPLFDCLVLPVLQNLVLRYARSPRRSNDPNALRLLLARSGPSCILKRFSLQDNPRIRDPNAAYHLAFLHSPQMAGLIELFLQVDLCDAVLRFLTLGNAEDGTPRNLPDLLVLSLSDLKGDHLEDLELYRMVVSRLGAGQSLREAYFKLCLKGHSDSRVLPLLFERCRERIELKVYLATCEDAHSKTGWYKSAPIPGGYLTDALLLL</sequence>
<keyword evidence="2" id="KW-1185">Reference proteome</keyword>